<dbReference type="GO" id="GO:0005634">
    <property type="term" value="C:nucleus"/>
    <property type="evidence" value="ECO:0007669"/>
    <property type="project" value="UniProtKB-SubCell"/>
</dbReference>
<feature type="region of interest" description="Disordered" evidence="6">
    <location>
        <begin position="154"/>
        <end position="176"/>
    </location>
</feature>
<dbReference type="InterPro" id="IPR035965">
    <property type="entry name" value="PAS-like_dom_sf"/>
</dbReference>
<dbReference type="GO" id="GO:0003677">
    <property type="term" value="F:DNA binding"/>
    <property type="evidence" value="ECO:0007669"/>
    <property type="project" value="UniProtKB-KW"/>
</dbReference>
<dbReference type="PROSITE" id="PS50112">
    <property type="entry name" value="PAS"/>
    <property type="match status" value="1"/>
</dbReference>
<dbReference type="InterPro" id="IPR001067">
    <property type="entry name" value="Nuc_translocat"/>
</dbReference>
<evidence type="ECO:0000256" key="2">
    <source>
        <dbReference type="ARBA" id="ARBA00023015"/>
    </source>
</evidence>
<evidence type="ECO:0000256" key="5">
    <source>
        <dbReference type="ARBA" id="ARBA00023242"/>
    </source>
</evidence>
<evidence type="ECO:0000256" key="4">
    <source>
        <dbReference type="ARBA" id="ARBA00023163"/>
    </source>
</evidence>
<evidence type="ECO:0000256" key="3">
    <source>
        <dbReference type="ARBA" id="ARBA00023125"/>
    </source>
</evidence>
<dbReference type="InterPro" id="IPR050933">
    <property type="entry name" value="Circadian_TF"/>
</dbReference>
<dbReference type="SUPFAM" id="SSF55785">
    <property type="entry name" value="PYP-like sensor domain (PAS domain)"/>
    <property type="match status" value="1"/>
</dbReference>
<protein>
    <submittedName>
        <fullName evidence="7">Uncharacterized protein</fullName>
    </submittedName>
</protein>
<dbReference type="CDD" id="cd00130">
    <property type="entry name" value="PAS"/>
    <property type="match status" value="1"/>
</dbReference>
<keyword evidence="2" id="KW-0805">Transcription regulation</keyword>
<dbReference type="GO" id="GO:0005667">
    <property type="term" value="C:transcription regulator complex"/>
    <property type="evidence" value="ECO:0007669"/>
    <property type="project" value="InterPro"/>
</dbReference>
<name>A0A7R8W7F5_9CRUS</name>
<dbReference type="NCBIfam" id="TIGR00229">
    <property type="entry name" value="sensory_box"/>
    <property type="match status" value="1"/>
</dbReference>
<dbReference type="SMART" id="SM00091">
    <property type="entry name" value="PAS"/>
    <property type="match status" value="1"/>
</dbReference>
<evidence type="ECO:0000313" key="7">
    <source>
        <dbReference type="EMBL" id="CAD7223964.1"/>
    </source>
</evidence>
<dbReference type="Gene3D" id="3.30.450.20">
    <property type="entry name" value="PAS domain"/>
    <property type="match status" value="1"/>
</dbReference>
<dbReference type="GO" id="GO:0005737">
    <property type="term" value="C:cytoplasm"/>
    <property type="evidence" value="ECO:0007669"/>
    <property type="project" value="InterPro"/>
</dbReference>
<dbReference type="OrthoDB" id="71302at2759"/>
<dbReference type="EMBL" id="OB660281">
    <property type="protein sequence ID" value="CAD7223964.1"/>
    <property type="molecule type" value="Genomic_DNA"/>
</dbReference>
<organism evidence="7">
    <name type="scientific">Cyprideis torosa</name>
    <dbReference type="NCBI Taxonomy" id="163714"/>
    <lineage>
        <taxon>Eukaryota</taxon>
        <taxon>Metazoa</taxon>
        <taxon>Ecdysozoa</taxon>
        <taxon>Arthropoda</taxon>
        <taxon>Crustacea</taxon>
        <taxon>Oligostraca</taxon>
        <taxon>Ostracoda</taxon>
        <taxon>Podocopa</taxon>
        <taxon>Podocopida</taxon>
        <taxon>Cytherocopina</taxon>
        <taxon>Cytheroidea</taxon>
        <taxon>Cytherideidae</taxon>
        <taxon>Cyprideis</taxon>
    </lineage>
</organism>
<evidence type="ECO:0000256" key="6">
    <source>
        <dbReference type="SAM" id="MobiDB-lite"/>
    </source>
</evidence>
<keyword evidence="5" id="KW-0539">Nucleus</keyword>
<keyword evidence="4" id="KW-0804">Transcription</keyword>
<dbReference type="PANTHER" id="PTHR23042">
    <property type="entry name" value="CIRCADIAN PROTEIN CLOCK/ARNT/BMAL/PAS"/>
    <property type="match status" value="1"/>
</dbReference>
<reference evidence="7" key="1">
    <citation type="submission" date="2020-11" db="EMBL/GenBank/DDBJ databases">
        <authorList>
            <person name="Tran Van P."/>
        </authorList>
    </citation>
    <scope>NUCLEOTIDE SEQUENCE</scope>
</reference>
<dbReference type="InterPro" id="IPR000014">
    <property type="entry name" value="PAS"/>
</dbReference>
<accession>A0A7R8W7F5</accession>
<dbReference type="GO" id="GO:0003700">
    <property type="term" value="F:DNA-binding transcription factor activity"/>
    <property type="evidence" value="ECO:0007669"/>
    <property type="project" value="InterPro"/>
</dbReference>
<sequence>MGAPVLLLVLRMAVQHLKSIKGKVHSYSEGRHKPAFVSHTELQRLIFKVSDGFVFVVGCDRGRILYVSSSVSQILGYAQSELIGQSWFDFLHPKDVAKIKEQLSATDRTRERMVDAKTLLPVMTDLKPSGSMGFSPGSRRSFFCRMKARGTACSSLQEPPATPDSSASASSPTKRRRMQNLTDRKYGVIHCTGYLNSWVPSNSTPPGSSEGDTRSEADPPSCPPEKNPSFCADWETGDGFNLSCLTQLFGLADDTVVVRLVGPRQLEIGGP</sequence>
<dbReference type="InterPro" id="IPR013767">
    <property type="entry name" value="PAS_fold"/>
</dbReference>
<proteinExistence type="predicted"/>
<dbReference type="GO" id="GO:0045944">
    <property type="term" value="P:positive regulation of transcription by RNA polymerase II"/>
    <property type="evidence" value="ECO:0007669"/>
    <property type="project" value="UniProtKB-ARBA"/>
</dbReference>
<dbReference type="PRINTS" id="PR00785">
    <property type="entry name" value="NCTRNSLOCATR"/>
</dbReference>
<feature type="region of interest" description="Disordered" evidence="6">
    <location>
        <begin position="200"/>
        <end position="229"/>
    </location>
</feature>
<evidence type="ECO:0000256" key="1">
    <source>
        <dbReference type="ARBA" id="ARBA00004123"/>
    </source>
</evidence>
<keyword evidence="3" id="KW-0238">DNA-binding</keyword>
<dbReference type="AlphaFoldDB" id="A0A7R8W7F5"/>
<dbReference type="Pfam" id="PF00989">
    <property type="entry name" value="PAS"/>
    <property type="match status" value="1"/>
</dbReference>
<comment type="subcellular location">
    <subcellularLocation>
        <location evidence="1">Nucleus</location>
    </subcellularLocation>
</comment>
<feature type="compositionally biased region" description="Low complexity" evidence="6">
    <location>
        <begin position="163"/>
        <end position="172"/>
    </location>
</feature>
<gene>
    <name evidence="7" type="ORF">CTOB1V02_LOCUS1936</name>
</gene>